<protein>
    <recommendedName>
        <fullName evidence="3">HD domain-containing protein</fullName>
    </recommendedName>
</protein>
<dbReference type="Proteomes" id="UP000248795">
    <property type="component" value="Unassembled WGS sequence"/>
</dbReference>
<comment type="caution">
    <text evidence="1">The sequence shown here is derived from an EMBL/GenBank/DDBJ whole genome shotgun (WGS) entry which is preliminary data.</text>
</comment>
<gene>
    <name evidence="1" type="ORF">DK847_16610</name>
</gene>
<dbReference type="Gene3D" id="1.10.3210.10">
    <property type="entry name" value="Hypothetical protein af1432"/>
    <property type="match status" value="1"/>
</dbReference>
<reference evidence="2" key="1">
    <citation type="submission" date="2018-06" db="EMBL/GenBank/DDBJ databases">
        <title>Aestuariibacter litoralis strain KCTC 52945T.</title>
        <authorList>
            <person name="Li X."/>
            <person name="Salam N."/>
            <person name="Li J.-L."/>
            <person name="Chen Y.-M."/>
            <person name="Yang Z.-W."/>
            <person name="Zhang L.-Y."/>
            <person name="Han M.-X."/>
            <person name="Xiao M."/>
            <person name="Li W.-J."/>
        </authorList>
    </citation>
    <scope>NUCLEOTIDE SEQUENCE [LARGE SCALE GENOMIC DNA]</scope>
    <source>
        <strain evidence="2">KCTC 52945</strain>
    </source>
</reference>
<dbReference type="RefSeq" id="WP_111199648.1">
    <property type="nucleotide sequence ID" value="NZ_QKVK01000008.1"/>
</dbReference>
<dbReference type="AlphaFoldDB" id="A0A2W2AQF7"/>
<accession>A0A2W2AQF7</accession>
<organism evidence="1 2">
    <name type="scientific">Aestuariivirga litoralis</name>
    <dbReference type="NCBI Taxonomy" id="2650924"/>
    <lineage>
        <taxon>Bacteria</taxon>
        <taxon>Pseudomonadati</taxon>
        <taxon>Pseudomonadota</taxon>
        <taxon>Alphaproteobacteria</taxon>
        <taxon>Hyphomicrobiales</taxon>
        <taxon>Aestuariivirgaceae</taxon>
        <taxon>Aestuariivirga</taxon>
    </lineage>
</organism>
<proteinExistence type="predicted"/>
<dbReference type="SUPFAM" id="SSF109604">
    <property type="entry name" value="HD-domain/PDEase-like"/>
    <property type="match status" value="1"/>
</dbReference>
<evidence type="ECO:0008006" key="3">
    <source>
        <dbReference type="Google" id="ProtNLM"/>
    </source>
</evidence>
<dbReference type="EMBL" id="QKVK01000008">
    <property type="protein sequence ID" value="PZF75842.1"/>
    <property type="molecule type" value="Genomic_DNA"/>
</dbReference>
<sequence>MVELEEVDTIGLLRDATSRFTLDRDSIHGPAHWRAVLANAMALADALECDRSLVAVFSLLHDCRRENEWRDPRHGERAATVARELNGQFFDFSEARLSKLLEAIHWHDAGRTSEDLDVSCCWAADRIELRRVGIEPARWGFCSRTWPTVQELLSRRSKVPHKVKQGS</sequence>
<evidence type="ECO:0000313" key="2">
    <source>
        <dbReference type="Proteomes" id="UP000248795"/>
    </source>
</evidence>
<evidence type="ECO:0000313" key="1">
    <source>
        <dbReference type="EMBL" id="PZF75842.1"/>
    </source>
</evidence>
<keyword evidence="2" id="KW-1185">Reference proteome</keyword>
<name>A0A2W2AQF7_9HYPH</name>